<dbReference type="Pfam" id="PF02622">
    <property type="entry name" value="DUF179"/>
    <property type="match status" value="1"/>
</dbReference>
<dbReference type="InterPro" id="IPR003774">
    <property type="entry name" value="AlgH-like"/>
</dbReference>
<dbReference type="GO" id="GO:0005829">
    <property type="term" value="C:cytosol"/>
    <property type="evidence" value="ECO:0007669"/>
    <property type="project" value="TreeGrafter"/>
</dbReference>
<dbReference type="PANTHER" id="PTHR30327:SF1">
    <property type="entry name" value="UPF0301 PROTEIN YQGE"/>
    <property type="match status" value="1"/>
</dbReference>
<dbReference type="Proteomes" id="UP000320672">
    <property type="component" value="Chromosome"/>
</dbReference>
<reference evidence="2 3" key="1">
    <citation type="submission" date="2019-02" db="EMBL/GenBank/DDBJ databases">
        <title>Deep-cultivation of Planctomycetes and their phenomic and genomic characterization uncovers novel biology.</title>
        <authorList>
            <person name="Wiegand S."/>
            <person name="Jogler M."/>
            <person name="Boedeker C."/>
            <person name="Pinto D."/>
            <person name="Vollmers J."/>
            <person name="Rivas-Marin E."/>
            <person name="Kohn T."/>
            <person name="Peeters S.H."/>
            <person name="Heuer A."/>
            <person name="Rast P."/>
            <person name="Oberbeckmann S."/>
            <person name="Bunk B."/>
            <person name="Jeske O."/>
            <person name="Meyerdierks A."/>
            <person name="Storesund J.E."/>
            <person name="Kallscheuer N."/>
            <person name="Luecker S."/>
            <person name="Lage O.M."/>
            <person name="Pohl T."/>
            <person name="Merkel B.J."/>
            <person name="Hornburger P."/>
            <person name="Mueller R.-W."/>
            <person name="Bruemmer F."/>
            <person name="Labrenz M."/>
            <person name="Spormann A.M."/>
            <person name="Op den Camp H."/>
            <person name="Overmann J."/>
            <person name="Amann R."/>
            <person name="Jetten M.S.M."/>
            <person name="Mascher T."/>
            <person name="Medema M.H."/>
            <person name="Devos D.P."/>
            <person name="Kaster A.-K."/>
            <person name="Ovreas L."/>
            <person name="Rohde M."/>
            <person name="Galperin M.Y."/>
            <person name="Jogler C."/>
        </authorList>
    </citation>
    <scope>NUCLEOTIDE SEQUENCE [LARGE SCALE GENOMIC DNA]</scope>
    <source>
        <strain evidence="2 3">FF011L</strain>
    </source>
</reference>
<gene>
    <name evidence="2" type="ORF">FF011L_47900</name>
</gene>
<organism evidence="2 3">
    <name type="scientific">Roseimaritima multifibrata</name>
    <dbReference type="NCBI Taxonomy" id="1930274"/>
    <lineage>
        <taxon>Bacteria</taxon>
        <taxon>Pseudomonadati</taxon>
        <taxon>Planctomycetota</taxon>
        <taxon>Planctomycetia</taxon>
        <taxon>Pirellulales</taxon>
        <taxon>Pirellulaceae</taxon>
        <taxon>Roseimaritima</taxon>
    </lineage>
</organism>
<evidence type="ECO:0000256" key="1">
    <source>
        <dbReference type="ARBA" id="ARBA00009600"/>
    </source>
</evidence>
<proteinExistence type="inferred from homology"/>
<evidence type="ECO:0000313" key="3">
    <source>
        <dbReference type="Proteomes" id="UP000320672"/>
    </source>
</evidence>
<dbReference type="Gene3D" id="3.40.1740.10">
    <property type="entry name" value="VC0467-like"/>
    <property type="match status" value="1"/>
</dbReference>
<sequence length="202" mass="21254">MYRSIAGNLLVASTGVEDALFSQAVCLVVQHDQEGAIGLLLNRPFHPQPANLLAMLDPKEAQPEGTSARFDIGDDSPVVPGGQSRAVHFGGPLSGPVVALQAVRKAELGGAEGLMIAAEKGEMETLLNDPDSPVRVIVGHAGWTAGQLEQEIAAGTWHIASPTTDVIFGDHQTMWGRLLRSACGNSVARWVGAPQIPNPELN</sequence>
<evidence type="ECO:0000313" key="2">
    <source>
        <dbReference type="EMBL" id="QDS95986.1"/>
    </source>
</evidence>
<comment type="similarity">
    <text evidence="1">Belongs to the UPF0301 (AlgH) family.</text>
</comment>
<accession>A0A517MM65</accession>
<dbReference type="SUPFAM" id="SSF143456">
    <property type="entry name" value="VC0467-like"/>
    <property type="match status" value="1"/>
</dbReference>
<name>A0A517MM65_9BACT</name>
<dbReference type="AlphaFoldDB" id="A0A517MM65"/>
<keyword evidence="3" id="KW-1185">Reference proteome</keyword>
<dbReference type="PANTHER" id="PTHR30327">
    <property type="entry name" value="UNCHARACTERIZED PROTEIN YQGE"/>
    <property type="match status" value="1"/>
</dbReference>
<dbReference type="EMBL" id="CP036262">
    <property type="protein sequence ID" value="QDS95986.1"/>
    <property type="molecule type" value="Genomic_DNA"/>
</dbReference>
<dbReference type="RefSeq" id="WP_145354196.1">
    <property type="nucleotide sequence ID" value="NZ_CP036262.1"/>
</dbReference>
<dbReference type="KEGG" id="rml:FF011L_47900"/>
<dbReference type="OrthoDB" id="264854at2"/>
<protein>
    <submittedName>
        <fullName evidence="2">Uncharacterized protein</fullName>
    </submittedName>
</protein>